<dbReference type="InterPro" id="IPR028978">
    <property type="entry name" value="Chorismate_lyase_/UTRA_dom_sf"/>
</dbReference>
<sequence length="267" mass="29121">MPREAPYLAVADVLRARIVAGEWEIGERLPSRARLAEEYGVGRNVVQRAMDRLIGDGLLEGRAGSGTYVRVPRERLRLVRSRHRERHGVSRFGAARDRTGAAPEQGRAGAVTERGRADAWDTHSQVRVPAPEAIAERLAISPGDPCVTTHYEFLAGGRPVQLSESWEPMAVTDGTPVVLPEMGPLAGKGVVERMRSIGVVVETVVEMPRPARATPAQANLLGISPGDLVLQIERTIYDTDGRPVETADMVIPDALREVVYEFGVDRP</sequence>
<feature type="region of interest" description="Disordered" evidence="4">
    <location>
        <begin position="97"/>
        <end position="120"/>
    </location>
</feature>
<evidence type="ECO:0000256" key="2">
    <source>
        <dbReference type="ARBA" id="ARBA00023125"/>
    </source>
</evidence>
<evidence type="ECO:0000256" key="4">
    <source>
        <dbReference type="SAM" id="MobiDB-lite"/>
    </source>
</evidence>
<reference evidence="6 7" key="1">
    <citation type="submission" date="2021-01" db="EMBL/GenBank/DDBJ databases">
        <title>WGS of actinomycetes isolated from Thailand.</title>
        <authorList>
            <person name="Thawai C."/>
        </authorList>
    </citation>
    <scope>NUCLEOTIDE SEQUENCE [LARGE SCALE GENOMIC DNA]</scope>
    <source>
        <strain evidence="6 7">CH5-8</strain>
    </source>
</reference>
<organism evidence="6 7">
    <name type="scientific">Streptomyces musisoli</name>
    <dbReference type="NCBI Taxonomy" id="2802280"/>
    <lineage>
        <taxon>Bacteria</taxon>
        <taxon>Bacillati</taxon>
        <taxon>Actinomycetota</taxon>
        <taxon>Actinomycetes</taxon>
        <taxon>Kitasatosporales</taxon>
        <taxon>Streptomycetaceae</taxon>
        <taxon>Streptomyces</taxon>
    </lineage>
</organism>
<dbReference type="PROSITE" id="PS50949">
    <property type="entry name" value="HTH_GNTR"/>
    <property type="match status" value="1"/>
</dbReference>
<dbReference type="InterPro" id="IPR036388">
    <property type="entry name" value="WH-like_DNA-bd_sf"/>
</dbReference>
<comment type="caution">
    <text evidence="6">The sequence shown here is derived from an EMBL/GenBank/DDBJ whole genome shotgun (WGS) entry which is preliminary data.</text>
</comment>
<dbReference type="Pfam" id="PF00392">
    <property type="entry name" value="GntR"/>
    <property type="match status" value="1"/>
</dbReference>
<keyword evidence="3" id="KW-0804">Transcription</keyword>
<dbReference type="SMART" id="SM00345">
    <property type="entry name" value="HTH_GNTR"/>
    <property type="match status" value="1"/>
</dbReference>
<dbReference type="Gene3D" id="1.10.10.10">
    <property type="entry name" value="Winged helix-like DNA-binding domain superfamily/Winged helix DNA-binding domain"/>
    <property type="match status" value="1"/>
</dbReference>
<dbReference type="InterPro" id="IPR011663">
    <property type="entry name" value="UTRA"/>
</dbReference>
<keyword evidence="7" id="KW-1185">Reference proteome</keyword>
<dbReference type="EMBL" id="JAERRH010000027">
    <property type="protein sequence ID" value="MBL1110023.1"/>
    <property type="molecule type" value="Genomic_DNA"/>
</dbReference>
<evidence type="ECO:0000313" key="7">
    <source>
        <dbReference type="Proteomes" id="UP000621386"/>
    </source>
</evidence>
<evidence type="ECO:0000259" key="5">
    <source>
        <dbReference type="PROSITE" id="PS50949"/>
    </source>
</evidence>
<dbReference type="InterPro" id="IPR050679">
    <property type="entry name" value="Bact_HTH_transcr_reg"/>
</dbReference>
<accession>A0ABS1PCD7</accession>
<dbReference type="SUPFAM" id="SSF46785">
    <property type="entry name" value="Winged helix' DNA-binding domain"/>
    <property type="match status" value="1"/>
</dbReference>
<dbReference type="Gene3D" id="3.40.1410.10">
    <property type="entry name" value="Chorismate lyase-like"/>
    <property type="match status" value="1"/>
</dbReference>
<evidence type="ECO:0000256" key="1">
    <source>
        <dbReference type="ARBA" id="ARBA00023015"/>
    </source>
</evidence>
<protein>
    <submittedName>
        <fullName evidence="6">GntR family transcriptional regulator</fullName>
    </submittedName>
</protein>
<evidence type="ECO:0000256" key="3">
    <source>
        <dbReference type="ARBA" id="ARBA00023163"/>
    </source>
</evidence>
<keyword evidence="1" id="KW-0805">Transcription regulation</keyword>
<feature type="domain" description="HTH gntR-type" evidence="5">
    <location>
        <begin position="4"/>
        <end position="72"/>
    </location>
</feature>
<dbReference type="PRINTS" id="PR00035">
    <property type="entry name" value="HTHGNTR"/>
</dbReference>
<dbReference type="CDD" id="cd07377">
    <property type="entry name" value="WHTH_GntR"/>
    <property type="match status" value="1"/>
</dbReference>
<evidence type="ECO:0000313" key="6">
    <source>
        <dbReference type="EMBL" id="MBL1110023.1"/>
    </source>
</evidence>
<dbReference type="SMART" id="SM00866">
    <property type="entry name" value="UTRA"/>
    <property type="match status" value="1"/>
</dbReference>
<proteinExistence type="predicted"/>
<dbReference type="InterPro" id="IPR000524">
    <property type="entry name" value="Tscrpt_reg_HTH_GntR"/>
</dbReference>
<dbReference type="PANTHER" id="PTHR44846">
    <property type="entry name" value="MANNOSYL-D-GLYCERATE TRANSPORT/METABOLISM SYSTEM REPRESSOR MNGR-RELATED"/>
    <property type="match status" value="1"/>
</dbReference>
<dbReference type="Pfam" id="PF07702">
    <property type="entry name" value="UTRA"/>
    <property type="match status" value="1"/>
</dbReference>
<dbReference type="Proteomes" id="UP000621386">
    <property type="component" value="Unassembled WGS sequence"/>
</dbReference>
<dbReference type="SUPFAM" id="SSF64288">
    <property type="entry name" value="Chorismate lyase-like"/>
    <property type="match status" value="1"/>
</dbReference>
<dbReference type="RefSeq" id="WP_201826693.1">
    <property type="nucleotide sequence ID" value="NZ_JAERRH010000027.1"/>
</dbReference>
<keyword evidence="2" id="KW-0238">DNA-binding</keyword>
<dbReference type="PANTHER" id="PTHR44846:SF17">
    <property type="entry name" value="GNTR-FAMILY TRANSCRIPTIONAL REGULATOR"/>
    <property type="match status" value="1"/>
</dbReference>
<dbReference type="InterPro" id="IPR036390">
    <property type="entry name" value="WH_DNA-bd_sf"/>
</dbReference>
<name>A0ABS1PCD7_9ACTN</name>
<gene>
    <name evidence="6" type="ORF">JK361_36605</name>
</gene>